<name>A0ABD0JIT0_9CAEN</name>
<dbReference type="AlphaFoldDB" id="A0ABD0JIT0"/>
<evidence type="ECO:0000313" key="2">
    <source>
        <dbReference type="Proteomes" id="UP001519460"/>
    </source>
</evidence>
<protein>
    <submittedName>
        <fullName evidence="1">Uncharacterized protein</fullName>
    </submittedName>
</protein>
<organism evidence="1 2">
    <name type="scientific">Batillaria attramentaria</name>
    <dbReference type="NCBI Taxonomy" id="370345"/>
    <lineage>
        <taxon>Eukaryota</taxon>
        <taxon>Metazoa</taxon>
        <taxon>Spiralia</taxon>
        <taxon>Lophotrochozoa</taxon>
        <taxon>Mollusca</taxon>
        <taxon>Gastropoda</taxon>
        <taxon>Caenogastropoda</taxon>
        <taxon>Sorbeoconcha</taxon>
        <taxon>Cerithioidea</taxon>
        <taxon>Batillariidae</taxon>
        <taxon>Batillaria</taxon>
    </lineage>
</organism>
<evidence type="ECO:0000313" key="1">
    <source>
        <dbReference type="EMBL" id="KAK7474658.1"/>
    </source>
</evidence>
<comment type="caution">
    <text evidence="1">The sequence shown here is derived from an EMBL/GenBank/DDBJ whole genome shotgun (WGS) entry which is preliminary data.</text>
</comment>
<proteinExistence type="predicted"/>
<dbReference type="EMBL" id="JACVVK020000429">
    <property type="protein sequence ID" value="KAK7474658.1"/>
    <property type="molecule type" value="Genomic_DNA"/>
</dbReference>
<gene>
    <name evidence="1" type="ORF">BaRGS_00034082</name>
</gene>
<sequence length="109" mass="12349">QPATVHPQFLHNTTDDTSDGHIAFVTENITQCLLDESHLSFHAYAGEILYEKVDLSVINPTIYKNAWMRCYVTFTLPPQTVALFQLLEDPVSVEVVLEVRDVSTGRWSI</sequence>
<dbReference type="Proteomes" id="UP001519460">
    <property type="component" value="Unassembled WGS sequence"/>
</dbReference>
<keyword evidence="2" id="KW-1185">Reference proteome</keyword>
<accession>A0ABD0JIT0</accession>
<feature type="non-terminal residue" evidence="1">
    <location>
        <position position="1"/>
    </location>
</feature>
<reference evidence="1 2" key="1">
    <citation type="journal article" date="2023" name="Sci. Data">
        <title>Genome assembly of the Korean intertidal mud-creeper Batillaria attramentaria.</title>
        <authorList>
            <person name="Patra A.K."/>
            <person name="Ho P.T."/>
            <person name="Jun S."/>
            <person name="Lee S.J."/>
            <person name="Kim Y."/>
            <person name="Won Y.J."/>
        </authorList>
    </citation>
    <scope>NUCLEOTIDE SEQUENCE [LARGE SCALE GENOMIC DNA]</scope>
    <source>
        <strain evidence="1">Wonlab-2016</strain>
    </source>
</reference>